<dbReference type="InterPro" id="IPR008922">
    <property type="entry name" value="Di-copper_centre_dom_sf"/>
</dbReference>
<dbReference type="Gene3D" id="1.10.1280.10">
    <property type="entry name" value="Di-copper center containing domain from catechol oxidase"/>
    <property type="match status" value="1"/>
</dbReference>
<dbReference type="Gene3D" id="1.20.1370.10">
    <property type="entry name" value="Hemocyanin, N-terminal domain"/>
    <property type="match status" value="1"/>
</dbReference>
<dbReference type="GO" id="GO:0005615">
    <property type="term" value="C:extracellular space"/>
    <property type="evidence" value="ECO:0007669"/>
    <property type="project" value="UniProtKB-ARBA"/>
</dbReference>
<dbReference type="Gene3D" id="2.60.40.1520">
    <property type="entry name" value="Hemocyanin, C-terminal domain"/>
    <property type="match status" value="1"/>
</dbReference>
<proteinExistence type="inferred from homology"/>
<keyword evidence="3" id="KW-0732">Signal</keyword>
<dbReference type="PRINTS" id="PR00187">
    <property type="entry name" value="HAEMOCYANIN"/>
</dbReference>
<dbReference type="InterPro" id="IPR005204">
    <property type="entry name" value="Hemocyanin_N"/>
</dbReference>
<reference evidence="7 8" key="1">
    <citation type="submission" date="2023-11" db="EMBL/GenBank/DDBJ databases">
        <authorList>
            <person name="Okamura Y."/>
        </authorList>
    </citation>
    <scope>NUCLEOTIDE SEQUENCE [LARGE SCALE GENOMIC DNA]</scope>
</reference>
<organism evidence="7 8">
    <name type="scientific">Leptosia nina</name>
    <dbReference type="NCBI Taxonomy" id="320188"/>
    <lineage>
        <taxon>Eukaryota</taxon>
        <taxon>Metazoa</taxon>
        <taxon>Ecdysozoa</taxon>
        <taxon>Arthropoda</taxon>
        <taxon>Hexapoda</taxon>
        <taxon>Insecta</taxon>
        <taxon>Pterygota</taxon>
        <taxon>Neoptera</taxon>
        <taxon>Endopterygota</taxon>
        <taxon>Lepidoptera</taxon>
        <taxon>Glossata</taxon>
        <taxon>Ditrysia</taxon>
        <taxon>Papilionoidea</taxon>
        <taxon>Pieridae</taxon>
        <taxon>Pierinae</taxon>
        <taxon>Leptosia</taxon>
    </lineage>
</organism>
<evidence type="ECO:0000313" key="7">
    <source>
        <dbReference type="EMBL" id="CAK1555806.1"/>
    </source>
</evidence>
<dbReference type="Pfam" id="PF03722">
    <property type="entry name" value="Hemocyanin_N"/>
    <property type="match status" value="1"/>
</dbReference>
<feature type="signal peptide" evidence="3">
    <location>
        <begin position="1"/>
        <end position="18"/>
    </location>
</feature>
<dbReference type="EMBL" id="CAVLEF010000280">
    <property type="protein sequence ID" value="CAK1555806.1"/>
    <property type="molecule type" value="Genomic_DNA"/>
</dbReference>
<dbReference type="InterPro" id="IPR005203">
    <property type="entry name" value="Hemocyanin_C"/>
</dbReference>
<feature type="domain" description="Hemocyanin middle" evidence="4">
    <location>
        <begin position="163"/>
        <end position="440"/>
    </location>
</feature>
<dbReference type="Proteomes" id="UP001497472">
    <property type="component" value="Unassembled WGS sequence"/>
</dbReference>
<evidence type="ECO:0000256" key="3">
    <source>
        <dbReference type="SAM" id="SignalP"/>
    </source>
</evidence>
<comment type="caution">
    <text evidence="7">The sequence shown here is derived from an EMBL/GenBank/DDBJ whole genome shotgun (WGS) entry which is preliminary data.</text>
</comment>
<accession>A0AAV1K2J2</accession>
<feature type="chain" id="PRO_5043942722" evidence="3">
    <location>
        <begin position="19"/>
        <end position="709"/>
    </location>
</feature>
<dbReference type="PANTHER" id="PTHR11511:SF5">
    <property type="entry name" value="FAT-BODY PROTEIN 1-RELATED"/>
    <property type="match status" value="1"/>
</dbReference>
<dbReference type="SUPFAM" id="SSF48050">
    <property type="entry name" value="Hemocyanin, N-terminal domain"/>
    <property type="match status" value="1"/>
</dbReference>
<dbReference type="InterPro" id="IPR014756">
    <property type="entry name" value="Ig_E-set"/>
</dbReference>
<keyword evidence="8" id="KW-1185">Reference proteome</keyword>
<dbReference type="Pfam" id="PF03723">
    <property type="entry name" value="Hemocyanin_C"/>
    <property type="match status" value="1"/>
</dbReference>
<evidence type="ECO:0000313" key="8">
    <source>
        <dbReference type="Proteomes" id="UP001497472"/>
    </source>
</evidence>
<evidence type="ECO:0000259" key="5">
    <source>
        <dbReference type="Pfam" id="PF03722"/>
    </source>
</evidence>
<dbReference type="SUPFAM" id="SSF81296">
    <property type="entry name" value="E set domains"/>
    <property type="match status" value="1"/>
</dbReference>
<dbReference type="SUPFAM" id="SSF48056">
    <property type="entry name" value="Di-copper centre-containing domain"/>
    <property type="match status" value="1"/>
</dbReference>
<protein>
    <submittedName>
        <fullName evidence="7">Uncharacterized protein</fullName>
    </submittedName>
</protein>
<name>A0AAV1K2J2_9NEOP</name>
<dbReference type="InterPro" id="IPR013788">
    <property type="entry name" value="Hemocyanin/hexamerin"/>
</dbReference>
<dbReference type="InterPro" id="IPR037020">
    <property type="entry name" value="Hemocyanin_C_sf"/>
</dbReference>
<dbReference type="InterPro" id="IPR036697">
    <property type="entry name" value="Hemocyanin_N_sf"/>
</dbReference>
<gene>
    <name evidence="7" type="ORF">LNINA_LOCUS14593</name>
</gene>
<dbReference type="InterPro" id="IPR000896">
    <property type="entry name" value="Hemocyanin/hexamerin_mid_dom"/>
</dbReference>
<comment type="similarity">
    <text evidence="2">Belongs to the hemocyanin family.</text>
</comment>
<feature type="domain" description="Hemocyanin N-terminal" evidence="5">
    <location>
        <begin position="35"/>
        <end position="158"/>
    </location>
</feature>
<evidence type="ECO:0000256" key="2">
    <source>
        <dbReference type="ARBA" id="ARBA00038082"/>
    </source>
</evidence>
<dbReference type="GO" id="GO:0045735">
    <property type="term" value="F:nutrient reservoir activity"/>
    <property type="evidence" value="ECO:0007669"/>
    <property type="project" value="UniProtKB-KW"/>
</dbReference>
<evidence type="ECO:0000259" key="4">
    <source>
        <dbReference type="Pfam" id="PF00372"/>
    </source>
</evidence>
<sequence length="709" mass="82164">MFALVLCAIACLLAGGSADFVEHNATPPKIADAKFLQRQIDLLTLYFHINEPLHDPKLKSIAQSWDLADNVDKFSNVTAVRMYTNLIDYDMLLPRSVPFSILDPTHQFEAVTLFNVLLSAKDYDVFYNTVVHLRDIVNEGLFVYVLATATVHHPETQGIVVPPLYEVFPWYYHNGEIMQIANRVNTHGKRLIQHYPQTYLWEDNVVIRWNTTMWPYLENMDVSTFYYSQDYALNTLYYNNHLTYPFWLSGQNGPLMKYKRGAYYWFFNKQLTNRYYFERLSNGLSEIPEIGSDIVEEGFASGLVYPNGIPFPVRPDNLRIDQPKYLDTVEKIKSYERRIRDAIELGYVVSSSGEKISLRTPESINVLGNIIEGNVDSPNLVYYGSFINTWKSLLGNSIISGHVYQKQHVPLVVPATLENYQTCMSDPAFYMIWKRAFTFFTLWASYLPKHEMETLSLPSVTIKKVESDKLVTYFEYKYLNVTNALYLNERESKMVEDEVSVLVQRPQLTNKVFNVRVHVKNDVAKKVVVRFFLAPKYDSNGYEIPLHLNTENVFQLDQFVYQLPVGEHVIRRESTGNMYTIDQWYSSYEVYQKALNALQGKGQFVVDMKQFFDGYPRRLMLPKGRVGGMPFVLFVHISDYVAPETPYGQGVNPEQTFGIGTGARRMTAYPLGFPFDRPLHQYQVEKLTNFYAYDVLIHHKPIPEIYVPQ</sequence>
<keyword evidence="1" id="KW-0758">Storage protein</keyword>
<feature type="domain" description="Hemocyanin C-terminal" evidence="6">
    <location>
        <begin position="451"/>
        <end position="699"/>
    </location>
</feature>
<dbReference type="Pfam" id="PF00372">
    <property type="entry name" value="Hemocyanin_M"/>
    <property type="match status" value="1"/>
</dbReference>
<evidence type="ECO:0000259" key="6">
    <source>
        <dbReference type="Pfam" id="PF03723"/>
    </source>
</evidence>
<dbReference type="AlphaFoldDB" id="A0AAV1K2J2"/>
<evidence type="ECO:0000256" key="1">
    <source>
        <dbReference type="ARBA" id="ARBA00022761"/>
    </source>
</evidence>
<dbReference type="PANTHER" id="PTHR11511">
    <property type="entry name" value="LARVAL STORAGE PROTEIN/PHENOLOXIDASE"/>
    <property type="match status" value="1"/>
</dbReference>